<dbReference type="GO" id="GO:0005789">
    <property type="term" value="C:endoplasmic reticulum membrane"/>
    <property type="evidence" value="ECO:0007669"/>
    <property type="project" value="UniProtKB-SubCell"/>
</dbReference>
<dbReference type="Proteomes" id="UP000837801">
    <property type="component" value="Unassembled WGS sequence"/>
</dbReference>
<evidence type="ECO:0000256" key="13">
    <source>
        <dbReference type="ARBA" id="ARBA00045102"/>
    </source>
</evidence>
<evidence type="ECO:0000256" key="1">
    <source>
        <dbReference type="ARBA" id="ARBA00004477"/>
    </source>
</evidence>
<dbReference type="OrthoDB" id="292747at2759"/>
<organism evidence="17 18">
    <name type="scientific">[Candida] railenensis</name>
    <dbReference type="NCBI Taxonomy" id="45579"/>
    <lineage>
        <taxon>Eukaryota</taxon>
        <taxon>Fungi</taxon>
        <taxon>Dikarya</taxon>
        <taxon>Ascomycota</taxon>
        <taxon>Saccharomycotina</taxon>
        <taxon>Pichiomycetes</taxon>
        <taxon>Debaryomycetaceae</taxon>
        <taxon>Kurtzmaniella</taxon>
    </lineage>
</organism>
<evidence type="ECO:0000313" key="17">
    <source>
        <dbReference type="EMBL" id="CAH2350531.1"/>
    </source>
</evidence>
<protein>
    <recommendedName>
        <fullName evidence="4 14">Dolichyl-phosphate-mannose--protein mannosyltransferase</fullName>
        <ecNumber evidence="4 14">2.4.1.109</ecNumber>
    </recommendedName>
</protein>
<evidence type="ECO:0000256" key="10">
    <source>
        <dbReference type="ARBA" id="ARBA00022989"/>
    </source>
</evidence>
<evidence type="ECO:0000256" key="7">
    <source>
        <dbReference type="ARBA" id="ARBA00022692"/>
    </source>
</evidence>
<evidence type="ECO:0000256" key="8">
    <source>
        <dbReference type="ARBA" id="ARBA00022737"/>
    </source>
</evidence>
<keyword evidence="9 14" id="KW-0256">Endoplasmic reticulum</keyword>
<dbReference type="Gene3D" id="2.80.10.50">
    <property type="match status" value="1"/>
</dbReference>
<feature type="domain" description="MIR" evidence="16">
    <location>
        <begin position="475"/>
        <end position="533"/>
    </location>
</feature>
<dbReference type="Pfam" id="PF02366">
    <property type="entry name" value="PMT"/>
    <property type="match status" value="1"/>
</dbReference>
<evidence type="ECO:0000256" key="14">
    <source>
        <dbReference type="RuleBase" id="RU367007"/>
    </source>
</evidence>
<dbReference type="CDD" id="cd23284">
    <property type="entry name" value="beta-trefoil_MIR_PMT2-like"/>
    <property type="match status" value="1"/>
</dbReference>
<feature type="domain" description="MIR" evidence="16">
    <location>
        <begin position="342"/>
        <end position="397"/>
    </location>
</feature>
<dbReference type="GO" id="GO:0004169">
    <property type="term" value="F:dolichyl-phosphate-mannose-protein mannosyltransferase activity"/>
    <property type="evidence" value="ECO:0007669"/>
    <property type="project" value="UniProtKB-UniRule"/>
</dbReference>
<dbReference type="InterPro" id="IPR027005">
    <property type="entry name" value="PMT-like"/>
</dbReference>
<keyword evidence="8" id="KW-0677">Repeat</keyword>
<reference evidence="17" key="1">
    <citation type="submission" date="2022-03" db="EMBL/GenBank/DDBJ databases">
        <authorList>
            <person name="Legras J.-L."/>
            <person name="Devillers H."/>
            <person name="Grondin C."/>
        </authorList>
    </citation>
    <scope>NUCLEOTIDE SEQUENCE</scope>
    <source>
        <strain evidence="17">CLIB 1423</strain>
    </source>
</reference>
<dbReference type="EC" id="2.4.1.109" evidence="4 14"/>
<accession>A0A9P0VW56</accession>
<dbReference type="InterPro" id="IPR036300">
    <property type="entry name" value="MIR_dom_sf"/>
</dbReference>
<keyword evidence="5 14" id="KW-0328">Glycosyltransferase</keyword>
<comment type="caution">
    <text evidence="17">The sequence shown here is derived from an EMBL/GenBank/DDBJ whole genome shotgun (WGS) entry which is preliminary data.</text>
</comment>
<feature type="transmembrane region" description="Helical" evidence="14">
    <location>
        <begin position="171"/>
        <end position="191"/>
    </location>
</feature>
<dbReference type="SUPFAM" id="SSF82109">
    <property type="entry name" value="MIR domain"/>
    <property type="match status" value="1"/>
</dbReference>
<feature type="transmembrane region" description="Helical" evidence="14">
    <location>
        <begin position="680"/>
        <end position="697"/>
    </location>
</feature>
<evidence type="ECO:0000256" key="15">
    <source>
        <dbReference type="SAM" id="MobiDB-lite"/>
    </source>
</evidence>
<keyword evidence="6 14" id="KW-0808">Transferase</keyword>
<evidence type="ECO:0000256" key="2">
    <source>
        <dbReference type="ARBA" id="ARBA00004922"/>
    </source>
</evidence>
<evidence type="ECO:0000256" key="5">
    <source>
        <dbReference type="ARBA" id="ARBA00022676"/>
    </source>
</evidence>
<evidence type="ECO:0000259" key="16">
    <source>
        <dbReference type="PROSITE" id="PS50919"/>
    </source>
</evidence>
<dbReference type="InterPro" id="IPR032421">
    <property type="entry name" value="PMT_4TMC"/>
</dbReference>
<name>A0A9P0VW56_9ASCO</name>
<feature type="transmembrane region" description="Helical" evidence="14">
    <location>
        <begin position="198"/>
        <end position="218"/>
    </location>
</feature>
<dbReference type="InterPro" id="IPR016093">
    <property type="entry name" value="MIR_motif"/>
</dbReference>
<comment type="subcellular location">
    <subcellularLocation>
        <location evidence="1 14">Endoplasmic reticulum membrane</location>
        <topology evidence="1 14">Multi-pass membrane protein</topology>
    </subcellularLocation>
</comment>
<feature type="compositionally biased region" description="Low complexity" evidence="15">
    <location>
        <begin position="20"/>
        <end position="34"/>
    </location>
</feature>
<feature type="transmembrane region" description="Helical" evidence="14">
    <location>
        <begin position="238"/>
        <end position="269"/>
    </location>
</feature>
<keyword evidence="10 14" id="KW-1133">Transmembrane helix</keyword>
<feature type="transmembrane region" description="Helical" evidence="14">
    <location>
        <begin position="289"/>
        <end position="308"/>
    </location>
</feature>
<evidence type="ECO:0000256" key="6">
    <source>
        <dbReference type="ARBA" id="ARBA00022679"/>
    </source>
</evidence>
<dbReference type="PROSITE" id="PS50919">
    <property type="entry name" value="MIR"/>
    <property type="match status" value="3"/>
</dbReference>
<feature type="compositionally biased region" description="Polar residues" evidence="15">
    <location>
        <begin position="1"/>
        <end position="19"/>
    </location>
</feature>
<proteinExistence type="inferred from homology"/>
<evidence type="ECO:0000256" key="9">
    <source>
        <dbReference type="ARBA" id="ARBA00022824"/>
    </source>
</evidence>
<feature type="domain" description="MIR" evidence="16">
    <location>
        <begin position="411"/>
        <end position="467"/>
    </location>
</feature>
<dbReference type="PANTHER" id="PTHR10050:SF46">
    <property type="entry name" value="PROTEIN O-MANNOSYL-TRANSFERASE 2"/>
    <property type="match status" value="1"/>
</dbReference>
<dbReference type="Pfam" id="PF02815">
    <property type="entry name" value="MIR"/>
    <property type="match status" value="1"/>
</dbReference>
<comment type="similarity">
    <text evidence="3 14">Belongs to the glycosyltransferase 39 family.</text>
</comment>
<keyword evidence="18" id="KW-1185">Reference proteome</keyword>
<gene>
    <name evidence="17" type="primary">PMT2</name>
    <name evidence="17" type="ORF">CLIB1423_01S12222</name>
</gene>
<feature type="transmembrane region" description="Helical" evidence="14">
    <location>
        <begin position="615"/>
        <end position="634"/>
    </location>
</feature>
<dbReference type="FunFam" id="2.80.10.50:FF:000012">
    <property type="entry name" value="Protein O-mannosyl-transferase 1"/>
    <property type="match status" value="1"/>
</dbReference>
<evidence type="ECO:0000313" key="18">
    <source>
        <dbReference type="Proteomes" id="UP000837801"/>
    </source>
</evidence>
<evidence type="ECO:0000256" key="3">
    <source>
        <dbReference type="ARBA" id="ARBA00007222"/>
    </source>
</evidence>
<feature type="transmembrane region" description="Helical" evidence="14">
    <location>
        <begin position="717"/>
        <end position="736"/>
    </location>
</feature>
<feature type="transmembrane region" description="Helical" evidence="14">
    <location>
        <begin position="149"/>
        <end position="165"/>
    </location>
</feature>
<dbReference type="InterPro" id="IPR003342">
    <property type="entry name" value="ArnT-like_N"/>
</dbReference>
<keyword evidence="11 14" id="KW-0472">Membrane</keyword>
<feature type="transmembrane region" description="Helical" evidence="14">
    <location>
        <begin position="654"/>
        <end position="674"/>
    </location>
</feature>
<evidence type="ECO:0000256" key="11">
    <source>
        <dbReference type="ARBA" id="ARBA00023136"/>
    </source>
</evidence>
<comment type="catalytic activity">
    <reaction evidence="13 14">
        <text>a di-trans,poly-cis-dolichyl beta-D-mannosyl phosphate + L-seryl-[protein] = 3-O-(alpha-D-mannosyl)-L-seryl-[protein] + a di-trans,poly-cis-dolichyl phosphate + H(+)</text>
        <dbReference type="Rhea" id="RHEA:17377"/>
        <dbReference type="Rhea" id="RHEA-COMP:9863"/>
        <dbReference type="Rhea" id="RHEA-COMP:13546"/>
        <dbReference type="Rhea" id="RHEA-COMP:19498"/>
        <dbReference type="Rhea" id="RHEA-COMP:19501"/>
        <dbReference type="ChEBI" id="CHEBI:15378"/>
        <dbReference type="ChEBI" id="CHEBI:29999"/>
        <dbReference type="ChEBI" id="CHEBI:57683"/>
        <dbReference type="ChEBI" id="CHEBI:58211"/>
        <dbReference type="ChEBI" id="CHEBI:137321"/>
        <dbReference type="EC" id="2.4.1.109"/>
    </reaction>
</comment>
<comment type="catalytic activity">
    <reaction evidence="12 14">
        <text>a di-trans,poly-cis-dolichyl beta-D-mannosyl phosphate + L-threonyl-[protein] = 3-O-(alpha-D-mannosyl)-L-threonyl-[protein] + a di-trans,poly-cis-dolichyl phosphate + H(+)</text>
        <dbReference type="Rhea" id="RHEA:53396"/>
        <dbReference type="Rhea" id="RHEA-COMP:11060"/>
        <dbReference type="Rhea" id="RHEA-COMP:13547"/>
        <dbReference type="Rhea" id="RHEA-COMP:19498"/>
        <dbReference type="Rhea" id="RHEA-COMP:19501"/>
        <dbReference type="ChEBI" id="CHEBI:15378"/>
        <dbReference type="ChEBI" id="CHEBI:30013"/>
        <dbReference type="ChEBI" id="CHEBI:57683"/>
        <dbReference type="ChEBI" id="CHEBI:58211"/>
        <dbReference type="ChEBI" id="CHEBI:137323"/>
        <dbReference type="EC" id="2.4.1.109"/>
    </reaction>
</comment>
<evidence type="ECO:0000256" key="12">
    <source>
        <dbReference type="ARBA" id="ARBA00045085"/>
    </source>
</evidence>
<keyword evidence="7 14" id="KW-0812">Transmembrane</keyword>
<evidence type="ECO:0000256" key="4">
    <source>
        <dbReference type="ARBA" id="ARBA00012839"/>
    </source>
</evidence>
<dbReference type="AlphaFoldDB" id="A0A9P0VW56"/>
<dbReference type="EMBL" id="CAKXYY010000001">
    <property type="protein sequence ID" value="CAH2350531.1"/>
    <property type="molecule type" value="Genomic_DNA"/>
</dbReference>
<dbReference type="PANTHER" id="PTHR10050">
    <property type="entry name" value="DOLICHYL-PHOSPHATE-MANNOSE--PROTEIN MANNOSYLTRANSFERASE"/>
    <property type="match status" value="1"/>
</dbReference>
<feature type="region of interest" description="Disordered" evidence="15">
    <location>
        <begin position="1"/>
        <end position="36"/>
    </location>
</feature>
<dbReference type="SMART" id="SM00472">
    <property type="entry name" value="MIR"/>
    <property type="match status" value="3"/>
</dbReference>
<dbReference type="Pfam" id="PF16192">
    <property type="entry name" value="PMT_4TMC"/>
    <property type="match status" value="1"/>
</dbReference>
<comment type="pathway">
    <text evidence="2 14">Protein modification; protein glycosylation.</text>
</comment>
<comment type="function">
    <text evidence="14">Transfers mannose from Dol-P-mannose to Ser or Thr residues on proteins.</text>
</comment>
<sequence length="767" mass="87470">MSTTGRDGIDSSTIRQRQQASSTSAEDGSSSTDANLEKIETSKKVKFDEAKSFNSSLRELESWLAPILFTILSFGVRLYKISANDAVVWDEAHFGKFGSYYLRHEFYHDVHPPLGKMLIGLSGYLAGYNGSWDFPSGEKYPAYLDYTKMRVFQAIFSSLCVPLAYYTAKEIGFSIASVWLFTLMVTLELSYVTLGKFILLDSMLLFFTVATVFCFVRFHSFNSNPTHSNNFTRKWWKWLLLTGFSIGCTCSVKMVGLFVTTLIGIYTVVDLWNKLGDKKISWAQYGYHWISRIVGLILIPLLIFLLSFKMHFDLLYKSGTGDANMSSLFQANLAGSNILGGSREVSFGHSQVTLKNQGLTGGLLHSHVQAFPEGSKQQQVTTYSHKDSNNDWVFQKARPEPYYDTENSKEIEYVLDGMTVRLVHPMTGRNLHTHPIAAPVSKGEWEVAGYGNLTIGDEKDNWTIEIMEQMGDEDKTKLHPLTSSFRLYSQAMNCYLGVSGNSLPQWGFRQGEVVCYKNPFSKDKRTWWNIENNENELLPSTPADFKLPRTKFLRDFIQLNLAMMATNNALVPDTDKQDDLASSAWEWPTLHVGIRMCTWGVSNVKYFMIGSPATTWPSTVAVFAFFFVVIWFVIRWQRQIEDFPANDPQKLKLFIMGGIYPMFGWGLHFMPFVVMGRVTYVHHYVPALYFAMIVFLYELESLTRGLIRSNSNTKKIAYAVIYGAWYAIVIGVFWYWRFVSFGMSGPKEAYKHLDLLPSWRIANEGFN</sequence>